<dbReference type="AlphaFoldDB" id="A0A6P8AY83"/>
<name>A0A6P8AY83_PYRGI</name>
<evidence type="ECO:0000256" key="2">
    <source>
        <dbReference type="RuleBase" id="RU365009"/>
    </source>
</evidence>
<evidence type="ECO:0000256" key="1">
    <source>
        <dbReference type="ARBA" id="ARBA00023157"/>
    </source>
</evidence>
<proteinExistence type="inferred from homology"/>
<dbReference type="OrthoDB" id="4225815at2759"/>
<dbReference type="GO" id="GO:0005199">
    <property type="term" value="F:structural constituent of cell wall"/>
    <property type="evidence" value="ECO:0007669"/>
    <property type="project" value="InterPro"/>
</dbReference>
<sequence>MFSLKTVVLALAAAAFVQAVPAPADSPSVSMAMQQCGGRDKVVSCCNSKKLSENKAGLIGEIPVLSGECKNIPINVLSVSQLVPINKFCSDTVACCSGEQVGLVNLQCVPLLS</sequence>
<protein>
    <recommendedName>
        <fullName evidence="2">Hydrophobin</fullName>
    </recommendedName>
</protein>
<dbReference type="SMART" id="SM00075">
    <property type="entry name" value="HYDRO"/>
    <property type="match status" value="1"/>
</dbReference>
<gene>
    <name evidence="4" type="ORF">PgNI_10144</name>
</gene>
<accession>A0A6P8AY83</accession>
<feature type="chain" id="PRO_5028505281" description="Hydrophobin" evidence="2">
    <location>
        <begin position="20"/>
        <end position="113"/>
    </location>
</feature>
<keyword evidence="3" id="KW-1185">Reference proteome</keyword>
<keyword evidence="1 2" id="KW-1015">Disulfide bond</keyword>
<comment type="subcellular location">
    <subcellularLocation>
        <location evidence="2">Secreted</location>
        <location evidence="2">Cell wall</location>
    </subcellularLocation>
</comment>
<evidence type="ECO:0000313" key="4">
    <source>
        <dbReference type="RefSeq" id="XP_030979896.1"/>
    </source>
</evidence>
<keyword evidence="2" id="KW-0964">Secreted</keyword>
<dbReference type="KEGG" id="pgri:PgNI_10144"/>
<reference evidence="4" key="2">
    <citation type="submission" date="2019-10" db="EMBL/GenBank/DDBJ databases">
        <authorList>
            <consortium name="NCBI Genome Project"/>
        </authorList>
    </citation>
    <scope>NUCLEOTIDE SEQUENCE</scope>
    <source>
        <strain evidence="4">NI907</strain>
    </source>
</reference>
<keyword evidence="2" id="KW-0732">Signal</keyword>
<reference evidence="4" key="3">
    <citation type="submission" date="2025-08" db="UniProtKB">
        <authorList>
            <consortium name="RefSeq"/>
        </authorList>
    </citation>
    <scope>IDENTIFICATION</scope>
    <source>
        <strain evidence="4">NI907</strain>
    </source>
</reference>
<dbReference type="GO" id="GO:0009277">
    <property type="term" value="C:fungal-type cell wall"/>
    <property type="evidence" value="ECO:0007669"/>
    <property type="project" value="InterPro"/>
</dbReference>
<dbReference type="RefSeq" id="XP_030979896.1">
    <property type="nucleotide sequence ID" value="XM_031130119.1"/>
</dbReference>
<keyword evidence="2" id="KW-0134">Cell wall</keyword>
<dbReference type="Pfam" id="PF01185">
    <property type="entry name" value="Hydrophobin"/>
    <property type="match status" value="1"/>
</dbReference>
<dbReference type="InterPro" id="IPR001338">
    <property type="entry name" value="Class_I_Hydrophobin"/>
</dbReference>
<dbReference type="Proteomes" id="UP000515153">
    <property type="component" value="Chromosome VII"/>
</dbReference>
<reference evidence="3 4" key="1">
    <citation type="journal article" date="2019" name="Mol. Biol. Evol.">
        <title>Blast fungal genomes show frequent chromosomal changes, gene gains and losses, and effector gene turnover.</title>
        <authorList>
            <person name="Gomez Luciano L.B."/>
            <person name="Jason Tsai I."/>
            <person name="Chuma I."/>
            <person name="Tosa Y."/>
            <person name="Chen Y.H."/>
            <person name="Li J.Y."/>
            <person name="Li M.Y."/>
            <person name="Jade Lu M.Y."/>
            <person name="Nakayashiki H."/>
            <person name="Li W.H."/>
        </authorList>
    </citation>
    <scope>NUCLEOTIDE SEQUENCE [LARGE SCALE GENOMIC DNA]</scope>
    <source>
        <strain evidence="3 4">NI907</strain>
    </source>
</reference>
<comment type="similarity">
    <text evidence="2">Belongs to the fungal hydrophobin family.</text>
</comment>
<feature type="signal peptide" evidence="2">
    <location>
        <begin position="1"/>
        <end position="19"/>
    </location>
</feature>
<evidence type="ECO:0000313" key="3">
    <source>
        <dbReference type="Proteomes" id="UP000515153"/>
    </source>
</evidence>
<organism evidence="3 4">
    <name type="scientific">Pyricularia grisea</name>
    <name type="common">Crabgrass-specific blast fungus</name>
    <name type="synonym">Magnaporthe grisea</name>
    <dbReference type="NCBI Taxonomy" id="148305"/>
    <lineage>
        <taxon>Eukaryota</taxon>
        <taxon>Fungi</taxon>
        <taxon>Dikarya</taxon>
        <taxon>Ascomycota</taxon>
        <taxon>Pezizomycotina</taxon>
        <taxon>Sordariomycetes</taxon>
        <taxon>Sordariomycetidae</taxon>
        <taxon>Magnaporthales</taxon>
        <taxon>Pyriculariaceae</taxon>
        <taxon>Pyricularia</taxon>
    </lineage>
</organism>
<dbReference type="GeneID" id="41965027"/>